<organism evidence="2 4">
    <name type="scientific">Mycolicibacterium fortuitum</name>
    <name type="common">Mycobacterium fortuitum</name>
    <dbReference type="NCBI Taxonomy" id="1766"/>
    <lineage>
        <taxon>Bacteria</taxon>
        <taxon>Bacillati</taxon>
        <taxon>Actinomycetota</taxon>
        <taxon>Actinomycetes</taxon>
        <taxon>Mycobacteriales</taxon>
        <taxon>Mycobacteriaceae</taxon>
        <taxon>Mycolicibacterium</taxon>
    </lineage>
</organism>
<dbReference type="PATRIC" id="fig|1766.6.peg.3230"/>
<evidence type="ECO:0000313" key="2">
    <source>
        <dbReference type="EMBL" id="ALI27074.1"/>
    </source>
</evidence>
<evidence type="ECO:0000313" key="5">
    <source>
        <dbReference type="Proteomes" id="UP000255389"/>
    </source>
</evidence>
<feature type="region of interest" description="Disordered" evidence="1">
    <location>
        <begin position="28"/>
        <end position="47"/>
    </location>
</feature>
<dbReference type="EMBL" id="CP011269">
    <property type="protein sequence ID" value="ALI27074.1"/>
    <property type="molecule type" value="Genomic_DNA"/>
</dbReference>
<evidence type="ECO:0000313" key="3">
    <source>
        <dbReference type="EMBL" id="STZ74289.1"/>
    </source>
</evidence>
<keyword evidence="4" id="KW-1185">Reference proteome</keyword>
<proteinExistence type="predicted"/>
<dbReference type="Proteomes" id="UP000255389">
    <property type="component" value="Unassembled WGS sequence"/>
</dbReference>
<sequence length="47" mass="4651">MPPKSICAEGIGAAAADVTPAAHHENPTTIADTAVLSHPDVKSTGAE</sequence>
<evidence type="ECO:0000256" key="1">
    <source>
        <dbReference type="SAM" id="MobiDB-lite"/>
    </source>
</evidence>
<name>A0A0N9YAN8_MYCFO</name>
<dbReference type="AlphaFoldDB" id="A0A0N9YAN8"/>
<evidence type="ECO:0000313" key="4">
    <source>
        <dbReference type="Proteomes" id="UP000057134"/>
    </source>
</evidence>
<dbReference type="STRING" id="1766.XA26_32450"/>
<reference evidence="3 5" key="2">
    <citation type="submission" date="2018-06" db="EMBL/GenBank/DDBJ databases">
        <authorList>
            <consortium name="Pathogen Informatics"/>
            <person name="Doyle S."/>
        </authorList>
    </citation>
    <scope>NUCLEOTIDE SEQUENCE [LARGE SCALE GENOMIC DNA]</scope>
    <source>
        <strain evidence="3 5">NCTC1542</strain>
    </source>
</reference>
<protein>
    <submittedName>
        <fullName evidence="2">Uncharacterized protein</fullName>
    </submittedName>
</protein>
<dbReference type="Proteomes" id="UP000057134">
    <property type="component" value="Chromosome"/>
</dbReference>
<gene>
    <name evidence="3" type="ORF">NCTC1542_01840</name>
    <name evidence="2" type="ORF">XA26_32450</name>
</gene>
<dbReference type="KEGG" id="mft:XA26_32450"/>
<dbReference type="EMBL" id="UGQY01000001">
    <property type="protein sequence ID" value="STZ74289.1"/>
    <property type="molecule type" value="Genomic_DNA"/>
</dbReference>
<reference evidence="2 4" key="1">
    <citation type="journal article" date="2015" name="MBio">
        <title>Enzymatic Degradation of Phenazines Can Generate Energy and Protect Sensitive Organisms from Toxicity.</title>
        <authorList>
            <person name="Costa K.C."/>
            <person name="Bergkessel M."/>
            <person name="Saunders S."/>
            <person name="Korlach J."/>
            <person name="Newman D.K."/>
        </authorList>
    </citation>
    <scope>NUCLEOTIDE SEQUENCE [LARGE SCALE GENOMIC DNA]</scope>
    <source>
        <strain evidence="2 4">CT6</strain>
    </source>
</reference>
<accession>A0A0N9YAN8</accession>